<dbReference type="HOGENOM" id="CLU_1060526_0_0_9"/>
<dbReference type="PANTHER" id="PTHR31750:SF4">
    <property type="entry name" value="LP06106P"/>
    <property type="match status" value="1"/>
</dbReference>
<name>L1QBI1_9CLOT</name>
<gene>
    <name evidence="3" type="ORF">HMPREF0216_02612</name>
</gene>
<evidence type="ECO:0000313" key="4">
    <source>
        <dbReference type="Proteomes" id="UP000010420"/>
    </source>
</evidence>
<protein>
    <recommendedName>
        <fullName evidence="2">Staygreen protein domain-containing protein</fullName>
    </recommendedName>
</protein>
<organism evidence="3 4">
    <name type="scientific">Clostridium celatum DSM 1785</name>
    <dbReference type="NCBI Taxonomy" id="545697"/>
    <lineage>
        <taxon>Bacteria</taxon>
        <taxon>Bacillati</taxon>
        <taxon>Bacillota</taxon>
        <taxon>Clostridia</taxon>
        <taxon>Eubacteriales</taxon>
        <taxon>Clostridiaceae</taxon>
        <taxon>Clostridium</taxon>
    </lineage>
</organism>
<evidence type="ECO:0000256" key="1">
    <source>
        <dbReference type="ARBA" id="ARBA00022946"/>
    </source>
</evidence>
<dbReference type="Pfam" id="PF13027">
    <property type="entry name" value="DUF3888"/>
    <property type="match status" value="1"/>
</dbReference>
<dbReference type="PATRIC" id="fig|545697.3.peg.2569"/>
<proteinExistence type="predicted"/>
<dbReference type="eggNOG" id="ENOG50320U5">
    <property type="taxonomic scope" value="Bacteria"/>
</dbReference>
<evidence type="ECO:0000259" key="2">
    <source>
        <dbReference type="Pfam" id="PF12638"/>
    </source>
</evidence>
<dbReference type="PANTHER" id="PTHR31750">
    <property type="entry name" value="PROTEIN STAY-GREEN 1, CHLOROPLASTIC-RELATED"/>
    <property type="match status" value="1"/>
</dbReference>
<comment type="caution">
    <text evidence="3">The sequence shown here is derived from an EMBL/GenBank/DDBJ whole genome shotgun (WGS) entry which is preliminary data.</text>
</comment>
<accession>L1QBI1</accession>
<dbReference type="EMBL" id="AMEZ01000076">
    <property type="protein sequence ID" value="EKY25055.1"/>
    <property type="molecule type" value="Genomic_DNA"/>
</dbReference>
<keyword evidence="1" id="KW-0809">Transit peptide</keyword>
<dbReference type="STRING" id="545697.HMPREF0216_02612"/>
<evidence type="ECO:0000313" key="3">
    <source>
        <dbReference type="EMBL" id="EKY25055.1"/>
    </source>
</evidence>
<dbReference type="AlphaFoldDB" id="L1QBI1"/>
<dbReference type="Proteomes" id="UP000010420">
    <property type="component" value="Unassembled WGS sequence"/>
</dbReference>
<keyword evidence="4" id="KW-1185">Reference proteome</keyword>
<feature type="domain" description="Staygreen protein" evidence="2">
    <location>
        <begin position="8"/>
        <end position="152"/>
    </location>
</feature>
<reference evidence="3 4" key="1">
    <citation type="submission" date="2012-05" db="EMBL/GenBank/DDBJ databases">
        <authorList>
            <person name="Weinstock G."/>
            <person name="Sodergren E."/>
            <person name="Lobos E.A."/>
            <person name="Fulton L."/>
            <person name="Fulton R."/>
            <person name="Courtney L."/>
            <person name="Fronick C."/>
            <person name="O'Laughlin M."/>
            <person name="Godfrey J."/>
            <person name="Wilson R.M."/>
            <person name="Miner T."/>
            <person name="Farmer C."/>
            <person name="Delehaunty K."/>
            <person name="Cordes M."/>
            <person name="Minx P."/>
            <person name="Tomlinson C."/>
            <person name="Chen J."/>
            <person name="Wollam A."/>
            <person name="Pepin K.H."/>
            <person name="Bhonagiri V."/>
            <person name="Zhang X."/>
            <person name="Suruliraj S."/>
            <person name="Warren W."/>
            <person name="Mitreva M."/>
            <person name="Mardis E.R."/>
            <person name="Wilson R.K."/>
        </authorList>
    </citation>
    <scope>NUCLEOTIDE SEQUENCE [LARGE SCALE GENOMIC DNA]</scope>
    <source>
        <strain evidence="3 4">DSM 1785</strain>
    </source>
</reference>
<dbReference type="Pfam" id="PF12638">
    <property type="entry name" value="Staygreen"/>
    <property type="match status" value="1"/>
</dbReference>
<sequence length="298" mass="34450">MRCKNLFKFNPKDLKVSLKNGISIMEPAELRKYTLTHSDETGELFLTIGNEYDNDSIDYKVRDEVLGIWVKKDKYYLLLSVQLDNGEGILNTTIRDKIFREELPIAIQAIICGDNLFIENNKELYDAKVLVKFNSGINEYNCVEDWGYIKDYNYDKLRSDGENQDITSSYNQNVFPLPGPVIPIPQPPIPIPIPNPYSYDKNKAKNRIIENALITILDRYIRNEVFTLFGKNTPYCLKRAEVINARVTNNYGPCTEQYEITIGLKVGKNPPFYNNMIITFVIDEKNIKVKNVKNPRKI</sequence>
<dbReference type="InterPro" id="IPR024984">
    <property type="entry name" value="DUF3888"/>
</dbReference>
<dbReference type="InterPro" id="IPR024438">
    <property type="entry name" value="Staygreen"/>
</dbReference>